<comment type="caution">
    <text evidence="6">The sequence shown here is derived from an EMBL/GenBank/DDBJ whole genome shotgun (WGS) entry which is preliminary data.</text>
</comment>
<dbReference type="RefSeq" id="WP_023432399.1">
    <property type="nucleotide sequence ID" value="NZ_AWXZ01000029.1"/>
</dbReference>
<reference evidence="6 7" key="1">
    <citation type="journal article" date="2014" name="Genome Announc.">
        <title>Draft Genome Sequence of Lutibaculum baratangense Strain AMV1T, Isolated from a Mud Volcano in Andamans, India.</title>
        <authorList>
            <person name="Singh A."/>
            <person name="Sreenivas A."/>
            <person name="Sathyanarayana Reddy G."/>
            <person name="Pinnaka A.K."/>
            <person name="Shivaji S."/>
        </authorList>
    </citation>
    <scope>NUCLEOTIDE SEQUENCE [LARGE SCALE GENOMIC DNA]</scope>
    <source>
        <strain evidence="6 7">AMV1</strain>
    </source>
</reference>
<dbReference type="SUPFAM" id="SSF46785">
    <property type="entry name" value="Winged helix' DNA-binding domain"/>
    <property type="match status" value="1"/>
</dbReference>
<accession>V4RFM6</accession>
<keyword evidence="2" id="KW-0805">Transcription regulation</keyword>
<comment type="similarity">
    <text evidence="1">Belongs to the LysR transcriptional regulatory family.</text>
</comment>
<dbReference type="PROSITE" id="PS50931">
    <property type="entry name" value="HTH_LYSR"/>
    <property type="match status" value="1"/>
</dbReference>
<dbReference type="Proteomes" id="UP000017819">
    <property type="component" value="Unassembled WGS sequence"/>
</dbReference>
<sequence>MLDIELLRTFVAIAESGSFTRAAEEVHKTQSAVSMQMKKLEEQIGRPLFERDGRRIRLSRDGLRLLDYAQRLVRLNLEASAAFTDPQLQGSVILGLPDDYDRLLPGVLSAFARTHPHIELAVHCTSSLTLKGCLERGEVDIAIVTLCDMTAPAQVVRREKLHWVSGQGHGAYLGTPLPIAVGAPSCAWRRSATEALDLAGIPYRIAYTSESANALSGAVIAGLAVSILPESAIRPEMRILDERDGFPPLPPCEIGMLRARHATSAIHDALADHIVSRIGNLPAARLEAAE</sequence>
<dbReference type="Pfam" id="PF03466">
    <property type="entry name" value="LysR_substrate"/>
    <property type="match status" value="1"/>
</dbReference>
<evidence type="ECO:0000256" key="1">
    <source>
        <dbReference type="ARBA" id="ARBA00009437"/>
    </source>
</evidence>
<evidence type="ECO:0000313" key="6">
    <source>
        <dbReference type="EMBL" id="ESR24946.1"/>
    </source>
</evidence>
<dbReference type="STRING" id="631454.N177_2269"/>
<evidence type="ECO:0000313" key="7">
    <source>
        <dbReference type="Proteomes" id="UP000017819"/>
    </source>
</evidence>
<dbReference type="Gene3D" id="3.40.190.10">
    <property type="entry name" value="Periplasmic binding protein-like II"/>
    <property type="match status" value="2"/>
</dbReference>
<dbReference type="PRINTS" id="PR00039">
    <property type="entry name" value="HTHLYSR"/>
</dbReference>
<keyword evidence="7" id="KW-1185">Reference proteome</keyword>
<dbReference type="OrthoDB" id="1631201at2"/>
<dbReference type="Gene3D" id="1.10.10.10">
    <property type="entry name" value="Winged helix-like DNA-binding domain superfamily/Winged helix DNA-binding domain"/>
    <property type="match status" value="1"/>
</dbReference>
<dbReference type="PANTHER" id="PTHR30579:SF7">
    <property type="entry name" value="HTH-TYPE TRANSCRIPTIONAL REGULATOR LRHA-RELATED"/>
    <property type="match status" value="1"/>
</dbReference>
<organism evidence="6 7">
    <name type="scientific">Lutibaculum baratangense AMV1</name>
    <dbReference type="NCBI Taxonomy" id="631454"/>
    <lineage>
        <taxon>Bacteria</taxon>
        <taxon>Pseudomonadati</taxon>
        <taxon>Pseudomonadota</taxon>
        <taxon>Alphaproteobacteria</taxon>
        <taxon>Hyphomicrobiales</taxon>
        <taxon>Tepidamorphaceae</taxon>
        <taxon>Lutibaculum</taxon>
    </lineage>
</organism>
<name>V4RFM6_9HYPH</name>
<dbReference type="InterPro" id="IPR036390">
    <property type="entry name" value="WH_DNA-bd_sf"/>
</dbReference>
<evidence type="ECO:0000256" key="4">
    <source>
        <dbReference type="ARBA" id="ARBA00023163"/>
    </source>
</evidence>
<feature type="domain" description="HTH lysR-type" evidence="5">
    <location>
        <begin position="2"/>
        <end position="59"/>
    </location>
</feature>
<dbReference type="EMBL" id="AWXZ01000029">
    <property type="protein sequence ID" value="ESR24946.1"/>
    <property type="molecule type" value="Genomic_DNA"/>
</dbReference>
<gene>
    <name evidence="6" type="ORF">N177_2269</name>
</gene>
<dbReference type="SUPFAM" id="SSF53850">
    <property type="entry name" value="Periplasmic binding protein-like II"/>
    <property type="match status" value="1"/>
</dbReference>
<dbReference type="InterPro" id="IPR005119">
    <property type="entry name" value="LysR_subst-bd"/>
</dbReference>
<keyword evidence="4" id="KW-0804">Transcription</keyword>
<proteinExistence type="inferred from homology"/>
<dbReference type="InterPro" id="IPR050176">
    <property type="entry name" value="LTTR"/>
</dbReference>
<evidence type="ECO:0000259" key="5">
    <source>
        <dbReference type="PROSITE" id="PS50931"/>
    </source>
</evidence>
<dbReference type="eggNOG" id="COG0583">
    <property type="taxonomic scope" value="Bacteria"/>
</dbReference>
<dbReference type="GO" id="GO:0003700">
    <property type="term" value="F:DNA-binding transcription factor activity"/>
    <property type="evidence" value="ECO:0007669"/>
    <property type="project" value="InterPro"/>
</dbReference>
<dbReference type="AlphaFoldDB" id="V4RFM6"/>
<keyword evidence="3" id="KW-0238">DNA-binding</keyword>
<evidence type="ECO:0000256" key="3">
    <source>
        <dbReference type="ARBA" id="ARBA00023125"/>
    </source>
</evidence>
<dbReference type="InterPro" id="IPR000847">
    <property type="entry name" value="LysR_HTH_N"/>
</dbReference>
<dbReference type="InterPro" id="IPR036388">
    <property type="entry name" value="WH-like_DNA-bd_sf"/>
</dbReference>
<dbReference type="PANTHER" id="PTHR30579">
    <property type="entry name" value="TRANSCRIPTIONAL REGULATOR"/>
    <property type="match status" value="1"/>
</dbReference>
<protein>
    <submittedName>
        <fullName evidence="6">Transcriptional regulator, LysR family</fullName>
    </submittedName>
</protein>
<evidence type="ECO:0000256" key="2">
    <source>
        <dbReference type="ARBA" id="ARBA00023015"/>
    </source>
</evidence>
<dbReference type="FunFam" id="1.10.10.10:FF:000001">
    <property type="entry name" value="LysR family transcriptional regulator"/>
    <property type="match status" value="1"/>
</dbReference>
<dbReference type="GO" id="GO:0003677">
    <property type="term" value="F:DNA binding"/>
    <property type="evidence" value="ECO:0007669"/>
    <property type="project" value="UniProtKB-KW"/>
</dbReference>
<dbReference type="Pfam" id="PF00126">
    <property type="entry name" value="HTH_1"/>
    <property type="match status" value="1"/>
</dbReference>